<keyword evidence="2" id="KW-0732">Signal</keyword>
<dbReference type="EMBL" id="JBHSDI010000053">
    <property type="protein sequence ID" value="MFC4260260.1"/>
    <property type="molecule type" value="Genomic_DNA"/>
</dbReference>
<evidence type="ECO:0000313" key="3">
    <source>
        <dbReference type="EMBL" id="MFC4260260.1"/>
    </source>
</evidence>
<organism evidence="3 4">
    <name type="scientific">Marinobacter lacisalsi</name>
    <dbReference type="NCBI Taxonomy" id="475979"/>
    <lineage>
        <taxon>Bacteria</taxon>
        <taxon>Pseudomonadati</taxon>
        <taxon>Pseudomonadota</taxon>
        <taxon>Gammaproteobacteria</taxon>
        <taxon>Pseudomonadales</taxon>
        <taxon>Marinobacteraceae</taxon>
        <taxon>Marinobacter</taxon>
    </lineage>
</organism>
<evidence type="ECO:0000256" key="2">
    <source>
        <dbReference type="SAM" id="SignalP"/>
    </source>
</evidence>
<proteinExistence type="predicted"/>
<evidence type="ECO:0000313" key="4">
    <source>
        <dbReference type="Proteomes" id="UP001595798"/>
    </source>
</evidence>
<dbReference type="RefSeq" id="WP_379888608.1">
    <property type="nucleotide sequence ID" value="NZ_JBHSDI010000053.1"/>
</dbReference>
<evidence type="ECO:0000256" key="1">
    <source>
        <dbReference type="SAM" id="MobiDB-lite"/>
    </source>
</evidence>
<dbReference type="Proteomes" id="UP001595798">
    <property type="component" value="Unassembled WGS sequence"/>
</dbReference>
<feature type="signal peptide" evidence="2">
    <location>
        <begin position="1"/>
        <end position="35"/>
    </location>
</feature>
<gene>
    <name evidence="3" type="ORF">ACFOZ5_14655</name>
</gene>
<feature type="compositionally biased region" description="Polar residues" evidence="1">
    <location>
        <begin position="76"/>
        <end position="85"/>
    </location>
</feature>
<name>A0ABV8QKS7_9GAMM</name>
<feature type="compositionally biased region" description="Basic and acidic residues" evidence="1">
    <location>
        <begin position="106"/>
        <end position="154"/>
    </location>
</feature>
<accession>A0ABV8QKS7</accession>
<reference evidence="4" key="1">
    <citation type="journal article" date="2019" name="Int. J. Syst. Evol. Microbiol.">
        <title>The Global Catalogue of Microorganisms (GCM) 10K type strain sequencing project: providing services to taxonomists for standard genome sequencing and annotation.</title>
        <authorList>
            <consortium name="The Broad Institute Genomics Platform"/>
            <consortium name="The Broad Institute Genome Sequencing Center for Infectious Disease"/>
            <person name="Wu L."/>
            <person name="Ma J."/>
        </authorList>
    </citation>
    <scope>NUCLEOTIDE SEQUENCE [LARGE SCALE GENOMIC DNA]</scope>
    <source>
        <strain evidence="4">CECT 7297</strain>
    </source>
</reference>
<protein>
    <submittedName>
        <fullName evidence="3">Uncharacterized protein</fullName>
    </submittedName>
</protein>
<feature type="region of interest" description="Disordered" evidence="1">
    <location>
        <begin position="54"/>
        <end position="160"/>
    </location>
</feature>
<comment type="caution">
    <text evidence="3">The sequence shown here is derived from an EMBL/GenBank/DDBJ whole genome shotgun (WGS) entry which is preliminary data.</text>
</comment>
<keyword evidence="4" id="KW-1185">Reference proteome</keyword>
<sequence length="160" mass="17324">MRDKVKICNLWQGCRPRTLVLGSLVFCLASPIAIADDDLGVTMRMVTDDDLTGAVTREIELPEPVPGRDSPGSSGGAENNRNTDNPFMGDGPPGQGRNRPEFNPSEVREEASDNARERRSDARRSASPDDRPGNSGRPDRPGRPDHAGPPDDRPGNSNRP</sequence>
<feature type="chain" id="PRO_5046949570" evidence="2">
    <location>
        <begin position="36"/>
        <end position="160"/>
    </location>
</feature>